<organism evidence="3 4">
    <name type="scientific">Fomitopsis schrenkii</name>
    <name type="common">Brown rot fungus</name>
    <dbReference type="NCBI Taxonomy" id="2126942"/>
    <lineage>
        <taxon>Eukaryota</taxon>
        <taxon>Fungi</taxon>
        <taxon>Dikarya</taxon>
        <taxon>Basidiomycota</taxon>
        <taxon>Agaricomycotina</taxon>
        <taxon>Agaricomycetes</taxon>
        <taxon>Polyporales</taxon>
        <taxon>Fomitopsis</taxon>
    </lineage>
</organism>
<proteinExistence type="predicted"/>
<evidence type="ECO:0000256" key="2">
    <source>
        <dbReference type="SAM" id="MobiDB-lite"/>
    </source>
</evidence>
<sequence>MPSSSHDNPAASIVTISSSTAEEVIALQSAEIARLRAEVAGLKAALAEKEVNDAMPPETAIAGLPYVEMAGMCQQYMGNRSPLSSNQAAIEKSKDECMSEREHAGMKVRLDTAEADLRRFREALNEQHREKDAPVQAPETRGATDSSSADEAVLVDVVIIGEEECISDSDTSSEDMVHIPSPGSSSAASIKIEQQLLEASSRGSSTSGAANAVACTPAGLGDTNRTAGTNETALPVDRIDVGNIEDIFRPLPITASSLVGHVLSRLKKSWVRAHGIVQQDHRLSGILVTDSNVLCWEDYPFRLAWFVESATALRLASTTKPRTANDKCLPFRGPEALIAAFHGALYHFGTYSIRGEPEPLTQADFMRLPWETKKQISRQFVRFNPWWKPEYNAIIAEFERGTLTASKSPLACSRAGHRKSYCVSFSRVEYRGLAT</sequence>
<dbReference type="Proteomes" id="UP000015241">
    <property type="component" value="Unassembled WGS sequence"/>
</dbReference>
<evidence type="ECO:0000313" key="4">
    <source>
        <dbReference type="Proteomes" id="UP000015241"/>
    </source>
</evidence>
<keyword evidence="4" id="KW-1185">Reference proteome</keyword>
<feature type="coiled-coil region" evidence="1">
    <location>
        <begin position="25"/>
        <end position="52"/>
    </location>
</feature>
<dbReference type="AlphaFoldDB" id="S8DIB2"/>
<protein>
    <submittedName>
        <fullName evidence="3">Uncharacterized protein</fullName>
    </submittedName>
</protein>
<dbReference type="HOGENOM" id="CLU_630108_0_0_1"/>
<evidence type="ECO:0000313" key="3">
    <source>
        <dbReference type="EMBL" id="EPS93246.1"/>
    </source>
</evidence>
<name>S8DIB2_FOMSC</name>
<accession>S8DIB2</accession>
<dbReference type="EMBL" id="KE504288">
    <property type="protein sequence ID" value="EPS93246.1"/>
    <property type="molecule type" value="Genomic_DNA"/>
</dbReference>
<evidence type="ECO:0000256" key="1">
    <source>
        <dbReference type="SAM" id="Coils"/>
    </source>
</evidence>
<keyword evidence="1" id="KW-0175">Coiled coil</keyword>
<reference evidence="3 4" key="1">
    <citation type="journal article" date="2012" name="Science">
        <title>The Paleozoic origin of enzymatic lignin decomposition reconstructed from 31 fungal genomes.</title>
        <authorList>
            <person name="Floudas D."/>
            <person name="Binder M."/>
            <person name="Riley R."/>
            <person name="Barry K."/>
            <person name="Blanchette R.A."/>
            <person name="Henrissat B."/>
            <person name="Martinez A.T."/>
            <person name="Otillar R."/>
            <person name="Spatafora J.W."/>
            <person name="Yadav J.S."/>
            <person name="Aerts A."/>
            <person name="Benoit I."/>
            <person name="Boyd A."/>
            <person name="Carlson A."/>
            <person name="Copeland A."/>
            <person name="Coutinho P.M."/>
            <person name="de Vries R.P."/>
            <person name="Ferreira P."/>
            <person name="Findley K."/>
            <person name="Foster B."/>
            <person name="Gaskell J."/>
            <person name="Glotzer D."/>
            <person name="Gorecki P."/>
            <person name="Heitman J."/>
            <person name="Hesse C."/>
            <person name="Hori C."/>
            <person name="Igarashi K."/>
            <person name="Jurgens J.A."/>
            <person name="Kallen N."/>
            <person name="Kersten P."/>
            <person name="Kohler A."/>
            <person name="Kuees U."/>
            <person name="Kumar T.K.A."/>
            <person name="Kuo A."/>
            <person name="LaButti K."/>
            <person name="Larrondo L.F."/>
            <person name="Lindquist E."/>
            <person name="Ling A."/>
            <person name="Lombard V."/>
            <person name="Lucas S."/>
            <person name="Lundell T."/>
            <person name="Martin R."/>
            <person name="McLaughlin D.J."/>
            <person name="Morgenstern I."/>
            <person name="Morin E."/>
            <person name="Murat C."/>
            <person name="Nagy L.G."/>
            <person name="Nolan M."/>
            <person name="Ohm R.A."/>
            <person name="Patyshakuliyeva A."/>
            <person name="Rokas A."/>
            <person name="Ruiz-Duenas F.J."/>
            <person name="Sabat G."/>
            <person name="Salamov A."/>
            <person name="Samejima M."/>
            <person name="Schmutz J."/>
            <person name="Slot J.C."/>
            <person name="St John F."/>
            <person name="Stenlid J."/>
            <person name="Sun H."/>
            <person name="Sun S."/>
            <person name="Syed K."/>
            <person name="Tsang A."/>
            <person name="Wiebenga A."/>
            <person name="Young D."/>
            <person name="Pisabarro A."/>
            <person name="Eastwood D.C."/>
            <person name="Martin F."/>
            <person name="Cullen D."/>
            <person name="Grigoriev I.V."/>
            <person name="Hibbett D.S."/>
        </authorList>
    </citation>
    <scope>NUCLEOTIDE SEQUENCE</scope>
    <source>
        <strain evidence="4">FP-58527</strain>
    </source>
</reference>
<gene>
    <name evidence="3" type="ORF">FOMPIDRAFT_113570</name>
</gene>
<feature type="region of interest" description="Disordered" evidence="2">
    <location>
        <begin position="125"/>
        <end position="149"/>
    </location>
</feature>
<dbReference type="InParanoid" id="S8DIB2"/>